<feature type="transmembrane region" description="Helical" evidence="6">
    <location>
        <begin position="802"/>
        <end position="823"/>
    </location>
</feature>
<feature type="transmembrane region" description="Helical" evidence="6">
    <location>
        <begin position="474"/>
        <end position="492"/>
    </location>
</feature>
<dbReference type="RefSeq" id="WP_089237365.1">
    <property type="nucleotide sequence ID" value="NZ_FZOK01000001.1"/>
</dbReference>
<keyword evidence="4 6" id="KW-1133">Transmembrane helix</keyword>
<accession>A0A239ATF8</accession>
<reference evidence="10" key="1">
    <citation type="submission" date="2017-06" db="EMBL/GenBank/DDBJ databases">
        <authorList>
            <person name="Varghese N."/>
            <person name="Submissions S."/>
        </authorList>
    </citation>
    <scope>NUCLEOTIDE SEQUENCE [LARGE SCALE GENOMIC DNA]</scope>
    <source>
        <strain evidence="10">5C</strain>
    </source>
</reference>
<dbReference type="GO" id="GO:0005886">
    <property type="term" value="C:plasma membrane"/>
    <property type="evidence" value="ECO:0007669"/>
    <property type="project" value="UniProtKB-SubCell"/>
</dbReference>
<feature type="domain" description="MacB-like periplasmic core" evidence="8">
    <location>
        <begin position="23"/>
        <end position="195"/>
    </location>
</feature>
<feature type="transmembrane region" description="Helical" evidence="6">
    <location>
        <begin position="421"/>
        <end position="446"/>
    </location>
</feature>
<dbReference type="InterPro" id="IPR003838">
    <property type="entry name" value="ABC3_permease_C"/>
</dbReference>
<feature type="transmembrane region" description="Helical" evidence="6">
    <location>
        <begin position="252"/>
        <end position="275"/>
    </location>
</feature>
<feature type="transmembrane region" description="Helical" evidence="6">
    <location>
        <begin position="715"/>
        <end position="738"/>
    </location>
</feature>
<evidence type="ECO:0000313" key="10">
    <source>
        <dbReference type="Proteomes" id="UP000198480"/>
    </source>
</evidence>
<dbReference type="InterPro" id="IPR025857">
    <property type="entry name" value="MacB_PCD"/>
</dbReference>
<keyword evidence="10" id="KW-1185">Reference proteome</keyword>
<name>A0A239ATF8_9BACT</name>
<proteinExistence type="predicted"/>
<evidence type="ECO:0000313" key="9">
    <source>
        <dbReference type="EMBL" id="SNR98907.1"/>
    </source>
</evidence>
<evidence type="ECO:0000256" key="1">
    <source>
        <dbReference type="ARBA" id="ARBA00004651"/>
    </source>
</evidence>
<feature type="transmembrane region" description="Helical" evidence="6">
    <location>
        <begin position="345"/>
        <end position="370"/>
    </location>
</feature>
<feature type="domain" description="ABC3 transporter permease C-terminal" evidence="7">
    <location>
        <begin position="258"/>
        <end position="377"/>
    </location>
</feature>
<dbReference type="Pfam" id="PF12704">
    <property type="entry name" value="MacB_PCD"/>
    <property type="match status" value="1"/>
</dbReference>
<sequence length="841" mass="93273">MGNFAWVWKMALRDFRKNFSRLLLFVSSMVVGIAALVAISSFGDNLKSDIEKQSKELVGADLVLENSKPLGEQPTDSIAIAQADEINFASMVAFPETGESRLTQVRVLEGAYPFYGNLETVPVSASEDFRSGGKKALVEKILMAQFNAQVGDSIKVGEVTFQIVGELQKVPGQTGITATVAPAVYIPMEYAEATGLIQYGSRLRYVRYYQMADEINPDELIKKYEVQWEEDKVSADSVEERRRRTGRSFDNLANFLSLVAFIALLLGCVGVASAVNVFVKEKLPSVAVLRCLGVSAWQTMQVYLLQILMMGFLGSIVGAILGSALQFVLPVVFEDFLPVDVTVSLSWSSIGFGLITGILVALLFALLPLLKMRKVSPMATLRPDDEETKLGKDPLRWLVILGILLFVFGFSYMLLPGWKSALGFTGFVIFAFGALWSVALAIMWLIKKFLPIGLSYPIRQSLANLYRPNNQTTSLIATIGLGTAMISTLFFVQGQLLDEAKFADKEDQPNMLLFDIQDHQVEALVQKVKGEGIPVLQQVPIVTMALESINGLTKKGNDTLPDDDRRSRGLYNREFRVTYRDTLISSERMVKGALRKVENPGDSIFVSFDQSYALRTGLKLGDEILFNVQGRPIKTFIGSFREVKFNQVSTNFLVLFPEGVLERAPKFHVVVTKTKNDRQAAQIQSDIVRSFPNISVVNLGAIVETLEEILGKISFVIQFMAFFSIATGILVLISSLIISKYQRMRESILLRTLGADSGTVRKINTLEYFFLGSLASLSGILLSFLATFLLSKYVFELPYRGAYQEALIVYLALTLLTILLGWLNGRKIINKPPMEILRDAG</sequence>
<evidence type="ECO:0000256" key="2">
    <source>
        <dbReference type="ARBA" id="ARBA00022475"/>
    </source>
</evidence>
<feature type="transmembrane region" description="Helical" evidence="6">
    <location>
        <begin position="312"/>
        <end position="333"/>
    </location>
</feature>
<feature type="transmembrane region" description="Helical" evidence="6">
    <location>
        <begin position="768"/>
        <end position="790"/>
    </location>
</feature>
<gene>
    <name evidence="9" type="ORF">SAMN06295967_101384</name>
</gene>
<dbReference type="PANTHER" id="PTHR30287:SF1">
    <property type="entry name" value="INNER MEMBRANE PROTEIN"/>
    <property type="match status" value="1"/>
</dbReference>
<protein>
    <submittedName>
        <fullName evidence="9">Putative ABC transport system permease protein</fullName>
    </submittedName>
</protein>
<dbReference type="OrthoDB" id="9775544at2"/>
<keyword evidence="5 6" id="KW-0472">Membrane</keyword>
<feature type="transmembrane region" description="Helical" evidence="6">
    <location>
        <begin position="22"/>
        <end position="43"/>
    </location>
</feature>
<keyword evidence="3 6" id="KW-0812">Transmembrane</keyword>
<evidence type="ECO:0000256" key="4">
    <source>
        <dbReference type="ARBA" id="ARBA00022989"/>
    </source>
</evidence>
<comment type="subcellular location">
    <subcellularLocation>
        <location evidence="1">Cell membrane</location>
        <topology evidence="1">Multi-pass membrane protein</topology>
    </subcellularLocation>
</comment>
<evidence type="ECO:0000259" key="8">
    <source>
        <dbReference type="Pfam" id="PF12704"/>
    </source>
</evidence>
<organism evidence="9 10">
    <name type="scientific">Belliella buryatensis</name>
    <dbReference type="NCBI Taxonomy" id="1500549"/>
    <lineage>
        <taxon>Bacteria</taxon>
        <taxon>Pseudomonadati</taxon>
        <taxon>Bacteroidota</taxon>
        <taxon>Cytophagia</taxon>
        <taxon>Cytophagales</taxon>
        <taxon>Cyclobacteriaceae</taxon>
        <taxon>Belliella</taxon>
    </lineage>
</organism>
<keyword evidence="2" id="KW-1003">Cell membrane</keyword>
<feature type="domain" description="ABC3 transporter permease C-terminal" evidence="7">
    <location>
        <begin position="719"/>
        <end position="833"/>
    </location>
</feature>
<dbReference type="Proteomes" id="UP000198480">
    <property type="component" value="Unassembled WGS sequence"/>
</dbReference>
<feature type="transmembrane region" description="Helical" evidence="6">
    <location>
        <begin position="397"/>
        <end position="415"/>
    </location>
</feature>
<dbReference type="Pfam" id="PF02687">
    <property type="entry name" value="FtsX"/>
    <property type="match status" value="2"/>
</dbReference>
<evidence type="ECO:0000259" key="7">
    <source>
        <dbReference type="Pfam" id="PF02687"/>
    </source>
</evidence>
<evidence type="ECO:0000256" key="5">
    <source>
        <dbReference type="ARBA" id="ARBA00023136"/>
    </source>
</evidence>
<dbReference type="EMBL" id="FZOK01000001">
    <property type="protein sequence ID" value="SNR98907.1"/>
    <property type="molecule type" value="Genomic_DNA"/>
</dbReference>
<dbReference type="PANTHER" id="PTHR30287">
    <property type="entry name" value="MEMBRANE COMPONENT OF PREDICTED ABC SUPERFAMILY METABOLITE UPTAKE TRANSPORTER"/>
    <property type="match status" value="1"/>
</dbReference>
<evidence type="ECO:0000256" key="3">
    <source>
        <dbReference type="ARBA" id="ARBA00022692"/>
    </source>
</evidence>
<dbReference type="AlphaFoldDB" id="A0A239ATF8"/>
<dbReference type="InterPro" id="IPR038766">
    <property type="entry name" value="Membrane_comp_ABC_pdt"/>
</dbReference>
<evidence type="ECO:0000256" key="6">
    <source>
        <dbReference type="SAM" id="Phobius"/>
    </source>
</evidence>